<evidence type="ECO:0000259" key="7">
    <source>
        <dbReference type="Pfam" id="PF01494"/>
    </source>
</evidence>
<dbReference type="GO" id="GO:0071949">
    <property type="term" value="F:FAD binding"/>
    <property type="evidence" value="ECO:0007669"/>
    <property type="project" value="InterPro"/>
</dbReference>
<evidence type="ECO:0000256" key="3">
    <source>
        <dbReference type="ARBA" id="ARBA00022827"/>
    </source>
</evidence>
<feature type="domain" description="FAD-binding" evidence="7">
    <location>
        <begin position="305"/>
        <end position="390"/>
    </location>
</feature>
<dbReference type="GO" id="GO:0016829">
    <property type="term" value="F:lyase activity"/>
    <property type="evidence" value="ECO:0007669"/>
    <property type="project" value="InterPro"/>
</dbReference>
<dbReference type="InterPro" id="IPR013096">
    <property type="entry name" value="Cupin_2"/>
</dbReference>
<dbReference type="InterPro" id="IPR050493">
    <property type="entry name" value="FAD-dep_Monooxygenase_BioMet"/>
</dbReference>
<dbReference type="CDD" id="cd02231">
    <property type="entry name" value="cupin_BLL6423-like"/>
    <property type="match status" value="1"/>
</dbReference>
<sequence>MTAETASNGHANGAPGANGLANGNGQVAASVARKDEGLHIVIAGAGIGGLSAANFLRQQGHRITVLEQSSCALEVGAAVHLAPNCNGLLRRMGLYAENVGANKTEYITEYKSDGTLLKHVPLAEPNKIWQHPWHLIHRVRLHNELKRMAVSSEGKGRPVELRTCSRLVDVDPSSGTATLESGEKVQGDSMKSVTRSKVPGGDKTPFSSGKSAFRFLVPRKAALDDPKTAKFAETHGELIIWYGTDRRVVMYPCDNNELLNFVCIHPGELSEVKTEADWNQGGNLNNMLDVYSGFEPALVSLIGKADPESLKVWALLDMDIIPTWVNDRLALLGDAAHPFTPHQGQGAGVAIEDTASLAVVLPLGTKPEEVSERLKLYETIRYERAHRIQDVSRIMGRDLTPGDSSCNMMEFTNYNFGHDEWDNSTQAFRKHQWAKDPNMFWRMPISFGPMPGPRQNFEGKPRTATHSTFCTASIKFKTSATLLKNLFPSPSFSFASPGTVAYASFSQTELNKMEWLGGSGYRHLGLYIHGVQYTMKNGKVLNGTFMPILFESLADPIVSGREELGMPKLYCALDVFKRSNQYRLSASWQGASFGSFSWEGLEDVDPGDDKGTIGGSDDDGIIVYRYIPRVGDRGKADTEHAVFVPHAEESKVVPSKVKSVKKASNASVKLDGLDWEALPTLHHVASRLAEIPIYEVVAAKIVEGEGVPDVSAARRNKRFITSHTPDGKEVFDTSISEDVPYQRLPDGAEFGLCYATSQFPVDVVNDKDVRTYENYLSDLPGITISTGTVLRIVDMMPGALSPMHRTVSIDYGVVLEGEVELILNSGEKRVMKRGDVSIQRGTNHAWRNVTKAEGGGNGGWARMMYVLLPVEKLEVGGKVLGEDTGTIPGVRSSD</sequence>
<dbReference type="InterPro" id="IPR010451">
    <property type="entry name" value="Acetoacetate_decarboxylase"/>
</dbReference>
<keyword evidence="2" id="KW-0285">Flavoprotein</keyword>
<dbReference type="PANTHER" id="PTHR13789:SF261">
    <property type="entry name" value="HYDROXYLASE, PUTATIVE (AFU_ORTHOLOGUE AFUA_7G00590)-RELATED"/>
    <property type="match status" value="1"/>
</dbReference>
<dbReference type="FunFam" id="2.40.400.10:FF:000001">
    <property type="entry name" value="FAD binding domain protein"/>
    <property type="match status" value="1"/>
</dbReference>
<dbReference type="Gene3D" id="3.50.50.60">
    <property type="entry name" value="FAD/NAD(P)-binding domain"/>
    <property type="match status" value="1"/>
</dbReference>
<dbReference type="Proteomes" id="UP000800094">
    <property type="component" value="Unassembled WGS sequence"/>
</dbReference>
<dbReference type="GO" id="GO:0004497">
    <property type="term" value="F:monooxygenase activity"/>
    <property type="evidence" value="ECO:0007669"/>
    <property type="project" value="UniProtKB-KW"/>
</dbReference>
<dbReference type="InterPro" id="IPR023375">
    <property type="entry name" value="ADC_dom_sf"/>
</dbReference>
<accession>A0A6A6I3K7</accession>
<evidence type="ECO:0000256" key="1">
    <source>
        <dbReference type="ARBA" id="ARBA00007992"/>
    </source>
</evidence>
<dbReference type="SUPFAM" id="SSF51905">
    <property type="entry name" value="FAD/NAD(P)-binding domain"/>
    <property type="match status" value="1"/>
</dbReference>
<protein>
    <submittedName>
        <fullName evidence="9">FAD-binding domain-containing protein</fullName>
    </submittedName>
</protein>
<dbReference type="Pfam" id="PF07883">
    <property type="entry name" value="Cupin_2"/>
    <property type="match status" value="1"/>
</dbReference>
<keyword evidence="3" id="KW-0274">FAD</keyword>
<feature type="region of interest" description="Disordered" evidence="6">
    <location>
        <begin position="172"/>
        <end position="204"/>
    </location>
</feature>
<dbReference type="SUPFAM" id="SSF51182">
    <property type="entry name" value="RmlC-like cupins"/>
    <property type="match status" value="1"/>
</dbReference>
<evidence type="ECO:0000256" key="6">
    <source>
        <dbReference type="SAM" id="MobiDB-lite"/>
    </source>
</evidence>
<dbReference type="GeneID" id="54577443"/>
<dbReference type="Pfam" id="PF01494">
    <property type="entry name" value="FAD_binding_3"/>
    <property type="match status" value="1"/>
</dbReference>
<dbReference type="InterPro" id="IPR002938">
    <property type="entry name" value="FAD-bd"/>
</dbReference>
<keyword evidence="5" id="KW-0503">Monooxygenase</keyword>
<evidence type="ECO:0000259" key="8">
    <source>
        <dbReference type="Pfam" id="PF07883"/>
    </source>
</evidence>
<organism evidence="9 10">
    <name type="scientific">Trematosphaeria pertusa</name>
    <dbReference type="NCBI Taxonomy" id="390896"/>
    <lineage>
        <taxon>Eukaryota</taxon>
        <taxon>Fungi</taxon>
        <taxon>Dikarya</taxon>
        <taxon>Ascomycota</taxon>
        <taxon>Pezizomycotina</taxon>
        <taxon>Dothideomycetes</taxon>
        <taxon>Pleosporomycetidae</taxon>
        <taxon>Pleosporales</taxon>
        <taxon>Massarineae</taxon>
        <taxon>Trematosphaeriaceae</taxon>
        <taxon>Trematosphaeria</taxon>
    </lineage>
</organism>
<dbReference type="AlphaFoldDB" id="A0A6A6I3K7"/>
<dbReference type="Gene3D" id="2.60.120.10">
    <property type="entry name" value="Jelly Rolls"/>
    <property type="match status" value="1"/>
</dbReference>
<dbReference type="Pfam" id="PF13450">
    <property type="entry name" value="NAD_binding_8"/>
    <property type="match status" value="1"/>
</dbReference>
<dbReference type="OrthoDB" id="1047367at2759"/>
<evidence type="ECO:0000256" key="2">
    <source>
        <dbReference type="ARBA" id="ARBA00022630"/>
    </source>
</evidence>
<dbReference type="SUPFAM" id="SSF54373">
    <property type="entry name" value="FAD-linked reductases, C-terminal domain"/>
    <property type="match status" value="1"/>
</dbReference>
<evidence type="ECO:0000256" key="4">
    <source>
        <dbReference type="ARBA" id="ARBA00023002"/>
    </source>
</evidence>
<evidence type="ECO:0000256" key="5">
    <source>
        <dbReference type="ARBA" id="ARBA00023033"/>
    </source>
</evidence>
<reference evidence="9" key="1">
    <citation type="journal article" date="2020" name="Stud. Mycol.">
        <title>101 Dothideomycetes genomes: a test case for predicting lifestyles and emergence of pathogens.</title>
        <authorList>
            <person name="Haridas S."/>
            <person name="Albert R."/>
            <person name="Binder M."/>
            <person name="Bloem J."/>
            <person name="Labutti K."/>
            <person name="Salamov A."/>
            <person name="Andreopoulos B."/>
            <person name="Baker S."/>
            <person name="Barry K."/>
            <person name="Bills G."/>
            <person name="Bluhm B."/>
            <person name="Cannon C."/>
            <person name="Castanera R."/>
            <person name="Culley D."/>
            <person name="Daum C."/>
            <person name="Ezra D."/>
            <person name="Gonzalez J."/>
            <person name="Henrissat B."/>
            <person name="Kuo A."/>
            <person name="Liang C."/>
            <person name="Lipzen A."/>
            <person name="Lutzoni F."/>
            <person name="Magnuson J."/>
            <person name="Mondo S."/>
            <person name="Nolan M."/>
            <person name="Ohm R."/>
            <person name="Pangilinan J."/>
            <person name="Park H.-J."/>
            <person name="Ramirez L."/>
            <person name="Alfaro M."/>
            <person name="Sun H."/>
            <person name="Tritt A."/>
            <person name="Yoshinaga Y."/>
            <person name="Zwiers L.-H."/>
            <person name="Turgeon B."/>
            <person name="Goodwin S."/>
            <person name="Spatafora J."/>
            <person name="Crous P."/>
            <person name="Grigoriev I."/>
        </authorList>
    </citation>
    <scope>NUCLEOTIDE SEQUENCE</scope>
    <source>
        <strain evidence="9">CBS 122368</strain>
    </source>
</reference>
<comment type="similarity">
    <text evidence="1">Belongs to the paxM FAD-dependent monooxygenase family.</text>
</comment>
<feature type="domain" description="Cupin type-2" evidence="8">
    <location>
        <begin position="792"/>
        <end position="851"/>
    </location>
</feature>
<dbReference type="EMBL" id="ML987203">
    <property type="protein sequence ID" value="KAF2244170.1"/>
    <property type="molecule type" value="Genomic_DNA"/>
</dbReference>
<dbReference type="Pfam" id="PF06314">
    <property type="entry name" value="ADC"/>
    <property type="match status" value="1"/>
</dbReference>
<proteinExistence type="inferred from homology"/>
<evidence type="ECO:0000313" key="10">
    <source>
        <dbReference type="Proteomes" id="UP000800094"/>
    </source>
</evidence>
<dbReference type="PRINTS" id="PR00420">
    <property type="entry name" value="RNGMNOXGNASE"/>
</dbReference>
<dbReference type="InterPro" id="IPR011051">
    <property type="entry name" value="RmlC_Cupin_sf"/>
</dbReference>
<dbReference type="PANTHER" id="PTHR13789">
    <property type="entry name" value="MONOOXYGENASE"/>
    <property type="match status" value="1"/>
</dbReference>
<evidence type="ECO:0000313" key="9">
    <source>
        <dbReference type="EMBL" id="KAF2244170.1"/>
    </source>
</evidence>
<keyword evidence="4" id="KW-0560">Oxidoreductase</keyword>
<gene>
    <name evidence="9" type="ORF">BU26DRAFT_435184</name>
</gene>
<dbReference type="RefSeq" id="XP_033679174.1">
    <property type="nucleotide sequence ID" value="XM_033824113.1"/>
</dbReference>
<dbReference type="InterPro" id="IPR036188">
    <property type="entry name" value="FAD/NAD-bd_sf"/>
</dbReference>
<dbReference type="Gene3D" id="2.40.400.10">
    <property type="entry name" value="Acetoacetate decarboxylase-like"/>
    <property type="match status" value="1"/>
</dbReference>
<keyword evidence="10" id="KW-1185">Reference proteome</keyword>
<name>A0A6A6I3K7_9PLEO</name>
<dbReference type="InterPro" id="IPR014710">
    <property type="entry name" value="RmlC-like_jellyroll"/>
</dbReference>
<dbReference type="SUPFAM" id="SSF160104">
    <property type="entry name" value="Acetoacetate decarboxylase-like"/>
    <property type="match status" value="1"/>
</dbReference>